<name>A0A6L3B2E9_AZOBR</name>
<dbReference type="Proteomes" id="UP000476837">
    <property type="component" value="Unassembled WGS sequence"/>
</dbReference>
<feature type="chain" id="PRO_5026764598" evidence="1">
    <location>
        <begin position="26"/>
        <end position="112"/>
    </location>
</feature>
<reference evidence="2 3" key="1">
    <citation type="submission" date="2018-07" db="EMBL/GenBank/DDBJ databases">
        <title>Genome sequence of Roseomonas fauriae ATCC 49958.</title>
        <authorList>
            <person name="Sant'Anna F.H."/>
            <person name="Baldani J.I."/>
            <person name="Zilli J.E."/>
            <person name="Reis V.M."/>
            <person name="Hartmann A."/>
            <person name="Cruz L."/>
            <person name="de Souza E.M."/>
            <person name="de Oliveira Pedrosa F."/>
            <person name="Passaglia L.M.P."/>
        </authorList>
    </citation>
    <scope>NUCLEOTIDE SEQUENCE [LARGE SCALE GENOMIC DNA]</scope>
    <source>
        <strain evidence="2 3">ATCC 49958</strain>
    </source>
</reference>
<evidence type="ECO:0000313" key="3">
    <source>
        <dbReference type="Proteomes" id="UP000476837"/>
    </source>
</evidence>
<comment type="caution">
    <text evidence="2">The sequence shown here is derived from an EMBL/GenBank/DDBJ whole genome shotgun (WGS) entry which is preliminary data.</text>
</comment>
<evidence type="ECO:0000313" key="2">
    <source>
        <dbReference type="EMBL" id="KAA0686116.1"/>
    </source>
</evidence>
<protein>
    <submittedName>
        <fullName evidence="2">DUF2946 domain-containing protein</fullName>
    </submittedName>
</protein>
<keyword evidence="1" id="KW-0732">Signal</keyword>
<dbReference type="RefSeq" id="WP_149164688.1">
    <property type="nucleotide sequence ID" value="NZ_QOKV01000005.1"/>
</dbReference>
<organism evidence="2 3">
    <name type="scientific">Azospirillum brasilense</name>
    <dbReference type="NCBI Taxonomy" id="192"/>
    <lineage>
        <taxon>Bacteria</taxon>
        <taxon>Pseudomonadati</taxon>
        <taxon>Pseudomonadota</taxon>
        <taxon>Alphaproteobacteria</taxon>
        <taxon>Rhodospirillales</taxon>
        <taxon>Azospirillaceae</taxon>
        <taxon>Azospirillum</taxon>
    </lineage>
</organism>
<sequence length="112" mass="11812">MSALAVVLLLLRILLPAVPGGTALAGPDDGTFHAGPAHAHLGQADHSGETDRHHEICHFCRFQDAVLPPPTSEPVARTLPPVVAPWLPSARQAAPALDFLVVVQARAPPRFV</sequence>
<evidence type="ECO:0000256" key="1">
    <source>
        <dbReference type="SAM" id="SignalP"/>
    </source>
</evidence>
<dbReference type="Pfam" id="PF11162">
    <property type="entry name" value="DUF2946"/>
    <property type="match status" value="1"/>
</dbReference>
<dbReference type="InterPro" id="IPR021333">
    <property type="entry name" value="DUF2946"/>
</dbReference>
<accession>A0A6L3B2E9</accession>
<dbReference type="AlphaFoldDB" id="A0A6L3B2E9"/>
<feature type="signal peptide" evidence="1">
    <location>
        <begin position="1"/>
        <end position="25"/>
    </location>
</feature>
<proteinExistence type="predicted"/>
<gene>
    <name evidence="2" type="ORF">DS837_10445</name>
</gene>
<dbReference type="EMBL" id="QOKV01000005">
    <property type="protein sequence ID" value="KAA0686116.1"/>
    <property type="molecule type" value="Genomic_DNA"/>
</dbReference>